<evidence type="ECO:0000259" key="2">
    <source>
        <dbReference type="PROSITE" id="PS50222"/>
    </source>
</evidence>
<evidence type="ECO:0000313" key="5">
    <source>
        <dbReference type="Proteomes" id="UP000050471"/>
    </source>
</evidence>
<feature type="signal peptide" evidence="1">
    <location>
        <begin position="1"/>
        <end position="20"/>
    </location>
</feature>
<evidence type="ECO:0000313" key="3">
    <source>
        <dbReference type="EMBL" id="KPN61684.1"/>
    </source>
</evidence>
<dbReference type="InterPro" id="IPR011992">
    <property type="entry name" value="EF-hand-dom_pair"/>
</dbReference>
<protein>
    <recommendedName>
        <fullName evidence="2">EF-hand domain-containing protein</fullName>
    </recommendedName>
</protein>
<keyword evidence="1" id="KW-0732">Signal</keyword>
<dbReference type="AlphaFoldDB" id="A0A0P7J232"/>
<feature type="domain" description="EF-hand" evidence="2">
    <location>
        <begin position="40"/>
        <end position="75"/>
    </location>
</feature>
<gene>
    <name evidence="3" type="ORF">AKJ29_03425</name>
    <name evidence="4" type="ORF">K3X48_12160</name>
</gene>
<dbReference type="SUPFAM" id="SSF47473">
    <property type="entry name" value="EF-hand"/>
    <property type="match status" value="1"/>
</dbReference>
<dbReference type="RefSeq" id="WP_055192718.1">
    <property type="nucleotide sequence ID" value="NZ_CP080772.1"/>
</dbReference>
<dbReference type="Proteomes" id="UP000050471">
    <property type="component" value="Unassembled WGS sequence"/>
</dbReference>
<dbReference type="InterPro" id="IPR018247">
    <property type="entry name" value="EF_Hand_1_Ca_BS"/>
</dbReference>
<dbReference type="GO" id="GO:0005509">
    <property type="term" value="F:calcium ion binding"/>
    <property type="evidence" value="ECO:0007669"/>
    <property type="project" value="InterPro"/>
</dbReference>
<dbReference type="PROSITE" id="PS50222">
    <property type="entry name" value="EF_HAND_2"/>
    <property type="match status" value="1"/>
</dbReference>
<keyword evidence="5" id="KW-1185">Reference proteome</keyword>
<dbReference type="Proteomes" id="UP001057991">
    <property type="component" value="Chromosome"/>
</dbReference>
<dbReference type="Gene3D" id="1.10.238.10">
    <property type="entry name" value="EF-hand"/>
    <property type="match status" value="1"/>
</dbReference>
<dbReference type="PROSITE" id="PS00018">
    <property type="entry name" value="EF_HAND_1"/>
    <property type="match status" value="1"/>
</dbReference>
<name>A0A0P7J232_9RHOB</name>
<feature type="chain" id="PRO_5006140109" description="EF-hand domain-containing protein" evidence="1">
    <location>
        <begin position="21"/>
        <end position="78"/>
    </location>
</feature>
<dbReference type="InterPro" id="IPR002048">
    <property type="entry name" value="EF_hand_dom"/>
</dbReference>
<proteinExistence type="predicted"/>
<dbReference type="Pfam" id="PF13202">
    <property type="entry name" value="EF-hand_5"/>
    <property type="match status" value="2"/>
</dbReference>
<evidence type="ECO:0000313" key="4">
    <source>
        <dbReference type="EMBL" id="UWP96977.1"/>
    </source>
</evidence>
<sequence length="78" mass="8336">MKLFPLIPLTFIASAGIALADTQIDTNEDGQITMEELVAVYDQISTDTFSQADTDDDGTLSVEELAAAREAGIIPSEM</sequence>
<dbReference type="EMBL" id="CP080776">
    <property type="protein sequence ID" value="UWP96977.1"/>
    <property type="molecule type" value="Genomic_DNA"/>
</dbReference>
<dbReference type="EMBL" id="LKBA01000024">
    <property type="protein sequence ID" value="KPN61684.1"/>
    <property type="molecule type" value="Genomic_DNA"/>
</dbReference>
<dbReference type="GeneID" id="75104083"/>
<evidence type="ECO:0000256" key="1">
    <source>
        <dbReference type="SAM" id="SignalP"/>
    </source>
</evidence>
<reference evidence="3 5" key="1">
    <citation type="submission" date="2015-09" db="EMBL/GenBank/DDBJ databases">
        <title>Draft genome sequence of Aliiroseovarius crassostreae CV919-312TSm, the causative agent of Roseovarius Oyster Disease (formerly Juvenile Oyster Disease).</title>
        <authorList>
            <person name="Kessner L."/>
            <person name="Spinard E."/>
            <person name="Nelson D."/>
        </authorList>
    </citation>
    <scope>NUCLEOTIDE SEQUENCE [LARGE SCALE GENOMIC DNA]</scope>
    <source>
        <strain evidence="3 5">CV919-312</strain>
    </source>
</reference>
<organism evidence="3 5">
    <name type="scientific">Aliiroseovarius crassostreae</name>
    <dbReference type="NCBI Taxonomy" id="154981"/>
    <lineage>
        <taxon>Bacteria</taxon>
        <taxon>Pseudomonadati</taxon>
        <taxon>Pseudomonadota</taxon>
        <taxon>Alphaproteobacteria</taxon>
        <taxon>Rhodobacterales</taxon>
        <taxon>Paracoccaceae</taxon>
        <taxon>Aliiroseovarius</taxon>
    </lineage>
</organism>
<reference evidence="4" key="2">
    <citation type="submission" date="2021-08" db="EMBL/GenBank/DDBJ databases">
        <authorList>
            <person name="Nwanade C."/>
            <person name="Wang M."/>
            <person name="Masoudi A."/>
            <person name="Yu Z."/>
            <person name="Liu J."/>
        </authorList>
    </citation>
    <scope>NUCLEOTIDE SEQUENCE</scope>
    <source>
        <strain evidence="4">S056</strain>
    </source>
</reference>
<accession>A0A0P7J232</accession>